<evidence type="ECO:0000259" key="1">
    <source>
        <dbReference type="Pfam" id="PF25227"/>
    </source>
</evidence>
<reference evidence="2" key="1">
    <citation type="submission" date="2019-12" db="EMBL/GenBank/DDBJ databases">
        <title>Whole genome sequencing of Haloarcula argentinensis strain pws5.</title>
        <authorList>
            <person name="Verma D.K."/>
            <person name="Gopal K."/>
            <person name="Prasad E.S."/>
        </authorList>
    </citation>
    <scope>NUCLEOTIDE SEQUENCE</scope>
    <source>
        <strain evidence="2">Pws5</strain>
    </source>
</reference>
<evidence type="ECO:0000313" key="2">
    <source>
        <dbReference type="EMBL" id="NLV15190.1"/>
    </source>
</evidence>
<accession>A0A847URS8</accession>
<evidence type="ECO:0000313" key="3">
    <source>
        <dbReference type="Proteomes" id="UP000641625"/>
    </source>
</evidence>
<dbReference type="EMBL" id="WOWA01000009">
    <property type="protein sequence ID" value="NLV15190.1"/>
    <property type="molecule type" value="Genomic_DNA"/>
</dbReference>
<name>A0A847URS8_HALAR</name>
<comment type="caution">
    <text evidence="2">The sequence shown here is derived from an EMBL/GenBank/DDBJ whole genome shotgun (WGS) entry which is preliminary data.</text>
</comment>
<dbReference type="InterPro" id="IPR057167">
    <property type="entry name" value="DUF7845"/>
</dbReference>
<dbReference type="Pfam" id="PF25227">
    <property type="entry name" value="DUF7845"/>
    <property type="match status" value="1"/>
</dbReference>
<dbReference type="Proteomes" id="UP000641625">
    <property type="component" value="Unassembled WGS sequence"/>
</dbReference>
<sequence length="362" mass="40846">MLDDCAESIRVQAITTNLDVDEPLELLQELADHIGLNPEYFADDLHDYNRIYQLERYARLDRAVAEDHLTGSGGIIDQIADCVSQERGRGEYQWDHEEIEGHYQSVAIDPDTWDLLLESQHFGKHFKCYHPAHVRSGSTSKKHDPLVDPKIEISFSNDYDPDGAIDWHGREAVLDKLDEAALNILYSGGVPITADRDVWTHEDPYFDVELSEDGVTLQSNPLPDLRDAAEEHVDTEFARADVSKTDLKLAKVLTDGGRQHYETLAEEADVGSPTVYRFLARLPTLFESDNGIVQFPDDVTRSRVTGIVDKLRDTAEASGLPTMRFRKALLDWKGHDGCERRNWQLLVNGKILGQVSEHAPLC</sequence>
<organism evidence="2 3">
    <name type="scientific">Haloarcula argentinensis</name>
    <dbReference type="NCBI Taxonomy" id="43776"/>
    <lineage>
        <taxon>Archaea</taxon>
        <taxon>Methanobacteriati</taxon>
        <taxon>Methanobacteriota</taxon>
        <taxon>Stenosarchaea group</taxon>
        <taxon>Halobacteria</taxon>
        <taxon>Halobacteriales</taxon>
        <taxon>Haloarculaceae</taxon>
        <taxon>Haloarcula</taxon>
    </lineage>
</organism>
<protein>
    <recommendedName>
        <fullName evidence="1">DUF7845 domain-containing protein</fullName>
    </recommendedName>
</protein>
<proteinExistence type="predicted"/>
<feature type="domain" description="DUF7845" evidence="1">
    <location>
        <begin position="4"/>
        <end position="209"/>
    </location>
</feature>
<dbReference type="RefSeq" id="WP_170098521.1">
    <property type="nucleotide sequence ID" value="NZ_WOWA01000009.1"/>
</dbReference>
<dbReference type="AlphaFoldDB" id="A0A847URS8"/>
<gene>
    <name evidence="2" type="ORF">GOC77_18155</name>
</gene>